<feature type="signal peptide" evidence="6">
    <location>
        <begin position="1"/>
        <end position="25"/>
    </location>
</feature>
<dbReference type="InterPro" id="IPR000917">
    <property type="entry name" value="Sulfatase_N"/>
</dbReference>
<gene>
    <name evidence="8" type="ORF">FHS27_003798</name>
</gene>
<keyword evidence="6" id="KW-0732">Signal</keyword>
<reference evidence="8 9" key="1">
    <citation type="submission" date="2020-08" db="EMBL/GenBank/DDBJ databases">
        <title>Genomic Encyclopedia of Type Strains, Phase III (KMG-III): the genomes of soil and plant-associated and newly described type strains.</title>
        <authorList>
            <person name="Whitman W."/>
        </authorList>
    </citation>
    <scope>NUCLEOTIDE SEQUENCE [LARGE SCALE GENOMIC DNA]</scope>
    <source>
        <strain evidence="8 9">CECT 8075</strain>
    </source>
</reference>
<keyword evidence="3" id="KW-0378">Hydrolase</keyword>
<dbReference type="InterPro" id="IPR050738">
    <property type="entry name" value="Sulfatase"/>
</dbReference>
<evidence type="ECO:0000256" key="5">
    <source>
        <dbReference type="SAM" id="MobiDB-lite"/>
    </source>
</evidence>
<keyword evidence="9" id="KW-1185">Reference proteome</keyword>
<protein>
    <submittedName>
        <fullName evidence="8">Arylsulfatase A-like enzyme</fullName>
    </submittedName>
</protein>
<dbReference type="RefSeq" id="WP_184306228.1">
    <property type="nucleotide sequence ID" value="NZ_JACHXU010000013.1"/>
</dbReference>
<keyword evidence="2" id="KW-0479">Metal-binding</keyword>
<organism evidence="8 9">
    <name type="scientific">Aporhodopirellula rubra</name>
    <dbReference type="NCBI Taxonomy" id="980271"/>
    <lineage>
        <taxon>Bacteria</taxon>
        <taxon>Pseudomonadati</taxon>
        <taxon>Planctomycetota</taxon>
        <taxon>Planctomycetia</taxon>
        <taxon>Pirellulales</taxon>
        <taxon>Pirellulaceae</taxon>
        <taxon>Aporhodopirellula</taxon>
    </lineage>
</organism>
<evidence type="ECO:0000259" key="7">
    <source>
        <dbReference type="Pfam" id="PF00884"/>
    </source>
</evidence>
<dbReference type="CDD" id="cd16143">
    <property type="entry name" value="ARS_like"/>
    <property type="match status" value="1"/>
</dbReference>
<dbReference type="Pfam" id="PF00884">
    <property type="entry name" value="Sulfatase"/>
    <property type="match status" value="1"/>
</dbReference>
<comment type="similarity">
    <text evidence="1">Belongs to the sulfatase family.</text>
</comment>
<dbReference type="Gene3D" id="3.40.720.10">
    <property type="entry name" value="Alkaline Phosphatase, subunit A"/>
    <property type="match status" value="1"/>
</dbReference>
<dbReference type="AlphaFoldDB" id="A0A7W5E0K5"/>
<name>A0A7W5E0K5_9BACT</name>
<dbReference type="InterPro" id="IPR017850">
    <property type="entry name" value="Alkaline_phosphatase_core_sf"/>
</dbReference>
<dbReference type="PROSITE" id="PS00523">
    <property type="entry name" value="SULFATASE_1"/>
    <property type="match status" value="1"/>
</dbReference>
<dbReference type="EMBL" id="JACHXU010000013">
    <property type="protein sequence ID" value="MBB3207971.1"/>
    <property type="molecule type" value="Genomic_DNA"/>
</dbReference>
<evidence type="ECO:0000256" key="3">
    <source>
        <dbReference type="ARBA" id="ARBA00022801"/>
    </source>
</evidence>
<comment type="caution">
    <text evidence="8">The sequence shown here is derived from an EMBL/GenBank/DDBJ whole genome shotgun (WGS) entry which is preliminary data.</text>
</comment>
<proteinExistence type="inferred from homology"/>
<evidence type="ECO:0000256" key="6">
    <source>
        <dbReference type="SAM" id="SignalP"/>
    </source>
</evidence>
<dbReference type="Gene3D" id="3.30.1120.10">
    <property type="match status" value="1"/>
</dbReference>
<dbReference type="Proteomes" id="UP000536179">
    <property type="component" value="Unassembled WGS sequence"/>
</dbReference>
<accession>A0A7W5E0K5</accession>
<evidence type="ECO:0000256" key="4">
    <source>
        <dbReference type="ARBA" id="ARBA00022837"/>
    </source>
</evidence>
<feature type="domain" description="Sulfatase N-terminal" evidence="7">
    <location>
        <begin position="46"/>
        <end position="400"/>
    </location>
</feature>
<evidence type="ECO:0000256" key="2">
    <source>
        <dbReference type="ARBA" id="ARBA00022723"/>
    </source>
</evidence>
<dbReference type="PANTHER" id="PTHR42693:SF53">
    <property type="entry name" value="ENDO-4-O-SULFATASE"/>
    <property type="match status" value="1"/>
</dbReference>
<feature type="chain" id="PRO_5031423454" evidence="6">
    <location>
        <begin position="26"/>
        <end position="546"/>
    </location>
</feature>
<dbReference type="GO" id="GO:0004065">
    <property type="term" value="F:arylsulfatase activity"/>
    <property type="evidence" value="ECO:0007669"/>
    <property type="project" value="TreeGrafter"/>
</dbReference>
<dbReference type="SUPFAM" id="SSF53649">
    <property type="entry name" value="Alkaline phosphatase-like"/>
    <property type="match status" value="1"/>
</dbReference>
<keyword evidence="4" id="KW-0106">Calcium</keyword>
<dbReference type="InterPro" id="IPR024607">
    <property type="entry name" value="Sulfatase_CS"/>
</dbReference>
<feature type="region of interest" description="Disordered" evidence="5">
    <location>
        <begin position="205"/>
        <end position="226"/>
    </location>
</feature>
<evidence type="ECO:0000256" key="1">
    <source>
        <dbReference type="ARBA" id="ARBA00008779"/>
    </source>
</evidence>
<evidence type="ECO:0000313" key="9">
    <source>
        <dbReference type="Proteomes" id="UP000536179"/>
    </source>
</evidence>
<evidence type="ECO:0000313" key="8">
    <source>
        <dbReference type="EMBL" id="MBB3207971.1"/>
    </source>
</evidence>
<dbReference type="PANTHER" id="PTHR42693">
    <property type="entry name" value="ARYLSULFATASE FAMILY MEMBER"/>
    <property type="match status" value="1"/>
</dbReference>
<dbReference type="GO" id="GO:0046872">
    <property type="term" value="F:metal ion binding"/>
    <property type="evidence" value="ECO:0007669"/>
    <property type="project" value="UniProtKB-KW"/>
</dbReference>
<sequence length="546" mass="59117">MKFADLRYVALLSLFFVNGSGLATASEPSPDAARSSEAGSNSSTPPNVVFIFADDLGYGDLGCYGATKVQTPNIDRLAKEGRKFSDAHTASAVCTPSRYALLTGEYPIRALGGKGAWGPLSPFSGLIIDTNTPTIGKVFQNKGYATACLGKWHLGFGENQNDWSVPLRPGPNDVGFDYYFGVPLVNSGSPYVYVENDTIVGYDPADPLKQGSPPSPTPQFPAEASVKSPNKFTGALAAHRIYDDEKTGTLLTEKAMSWISDNKNNPFFLYFATTNIHHPFTPAPRFKGTSQCGLYGDYIHELDWMVGELMKTLEENGLSDNTLVIFTSDNGAMLNYGGRIAMKAGHRINGELLGFKFGVWEGGHRVPFIAKWPGTIEAGSESDQLICNVDMLATFMALTDQDPGTLENKDSVNVLPALIDNPTAPIRSELLLAPRKDANLSIRKGKWMYIGGKGSGGFTGSKPDHHAWGGPPAAAFAGNVNSDIINGKIKPNSPPAQLYDLEIDLLQTENVYRQHPEVVEEMEALLQSYRSKTSASQSRQGKARQK</sequence>